<organism evidence="1 2">
    <name type="scientific">Papaver somniferum</name>
    <name type="common">Opium poppy</name>
    <dbReference type="NCBI Taxonomy" id="3469"/>
    <lineage>
        <taxon>Eukaryota</taxon>
        <taxon>Viridiplantae</taxon>
        <taxon>Streptophyta</taxon>
        <taxon>Embryophyta</taxon>
        <taxon>Tracheophyta</taxon>
        <taxon>Spermatophyta</taxon>
        <taxon>Magnoliopsida</taxon>
        <taxon>Ranunculales</taxon>
        <taxon>Papaveraceae</taxon>
        <taxon>Papaveroideae</taxon>
        <taxon>Papaver</taxon>
    </lineage>
</organism>
<reference evidence="1 2" key="1">
    <citation type="journal article" date="2018" name="Science">
        <title>The opium poppy genome and morphinan production.</title>
        <authorList>
            <person name="Guo L."/>
            <person name="Winzer T."/>
            <person name="Yang X."/>
            <person name="Li Y."/>
            <person name="Ning Z."/>
            <person name="He Z."/>
            <person name="Teodor R."/>
            <person name="Lu Y."/>
            <person name="Bowser T.A."/>
            <person name="Graham I.A."/>
            <person name="Ye K."/>
        </authorList>
    </citation>
    <scope>NUCLEOTIDE SEQUENCE [LARGE SCALE GENOMIC DNA]</scope>
    <source>
        <strain evidence="2">cv. HN1</strain>
        <tissue evidence="1">Leaves</tissue>
    </source>
</reference>
<dbReference type="EMBL" id="CM010721">
    <property type="protein sequence ID" value="RZC72288.1"/>
    <property type="molecule type" value="Genomic_DNA"/>
</dbReference>
<accession>A0A4Y7KJP6</accession>
<feature type="non-terminal residue" evidence="1">
    <location>
        <position position="117"/>
    </location>
</feature>
<dbReference type="Gramene" id="RZC72288">
    <property type="protein sequence ID" value="RZC72288"/>
    <property type="gene ID" value="C5167_035438"/>
</dbReference>
<name>A0A4Y7KJP6_PAPSO</name>
<evidence type="ECO:0000313" key="2">
    <source>
        <dbReference type="Proteomes" id="UP000316621"/>
    </source>
</evidence>
<dbReference type="AlphaFoldDB" id="A0A4Y7KJP6"/>
<gene>
    <name evidence="1" type="ORF">C5167_035438</name>
</gene>
<sequence>MHVIHIICQHKGDRFRSCSTYGNTYTVQSNTRAYWGIIEMAVRTVENTGGQYHVHLTIADVQISHFVAVNVQLIRIDIAVKKITQRVDVGHLILDWAWDMMREFDGNIPLKLLIIFR</sequence>
<dbReference type="Proteomes" id="UP000316621">
    <property type="component" value="Chromosome 7"/>
</dbReference>
<proteinExistence type="predicted"/>
<protein>
    <submittedName>
        <fullName evidence="1">Uncharacterized protein</fullName>
    </submittedName>
</protein>
<keyword evidence="2" id="KW-1185">Reference proteome</keyword>
<evidence type="ECO:0000313" key="1">
    <source>
        <dbReference type="EMBL" id="RZC72288.1"/>
    </source>
</evidence>